<dbReference type="AlphaFoldDB" id="A0A4C1VTH5"/>
<keyword evidence="2" id="KW-1185">Reference proteome</keyword>
<comment type="caution">
    <text evidence="1">The sequence shown here is derived from an EMBL/GenBank/DDBJ whole genome shotgun (WGS) entry which is preliminary data.</text>
</comment>
<dbReference type="Proteomes" id="UP000299102">
    <property type="component" value="Unassembled WGS sequence"/>
</dbReference>
<reference evidence="1 2" key="1">
    <citation type="journal article" date="2019" name="Commun. Biol.">
        <title>The bagworm genome reveals a unique fibroin gene that provides high tensile strength.</title>
        <authorList>
            <person name="Kono N."/>
            <person name="Nakamura H."/>
            <person name="Ohtoshi R."/>
            <person name="Tomita M."/>
            <person name="Numata K."/>
            <person name="Arakawa K."/>
        </authorList>
    </citation>
    <scope>NUCLEOTIDE SEQUENCE [LARGE SCALE GENOMIC DNA]</scope>
</reference>
<dbReference type="EMBL" id="BGZK01000403">
    <property type="protein sequence ID" value="GBP41652.1"/>
    <property type="molecule type" value="Genomic_DNA"/>
</dbReference>
<organism evidence="1 2">
    <name type="scientific">Eumeta variegata</name>
    <name type="common">Bagworm moth</name>
    <name type="synonym">Eumeta japonica</name>
    <dbReference type="NCBI Taxonomy" id="151549"/>
    <lineage>
        <taxon>Eukaryota</taxon>
        <taxon>Metazoa</taxon>
        <taxon>Ecdysozoa</taxon>
        <taxon>Arthropoda</taxon>
        <taxon>Hexapoda</taxon>
        <taxon>Insecta</taxon>
        <taxon>Pterygota</taxon>
        <taxon>Neoptera</taxon>
        <taxon>Endopterygota</taxon>
        <taxon>Lepidoptera</taxon>
        <taxon>Glossata</taxon>
        <taxon>Ditrysia</taxon>
        <taxon>Tineoidea</taxon>
        <taxon>Psychidae</taxon>
        <taxon>Oiketicinae</taxon>
        <taxon>Eumeta</taxon>
    </lineage>
</organism>
<gene>
    <name evidence="1" type="ORF">EVAR_31969_1</name>
</gene>
<accession>A0A4C1VTH5</accession>
<name>A0A4C1VTH5_EUMVA</name>
<protein>
    <submittedName>
        <fullName evidence="1">Uncharacterized protein</fullName>
    </submittedName>
</protein>
<sequence>MAINSRNLFMPVSVSQVGFSGRCNILAEHHCGCVDETARVLILSKRSAVYAVRLTYLPHEYTRDRVVSRRAVAAVRAGLRAWADSIPCVLG</sequence>
<evidence type="ECO:0000313" key="2">
    <source>
        <dbReference type="Proteomes" id="UP000299102"/>
    </source>
</evidence>
<proteinExistence type="predicted"/>
<evidence type="ECO:0000313" key="1">
    <source>
        <dbReference type="EMBL" id="GBP41652.1"/>
    </source>
</evidence>